<gene>
    <name evidence="2" type="ordered locus">Cyan7822_3874</name>
</gene>
<accession>E0UJA2</accession>
<dbReference type="SUPFAM" id="SSF160719">
    <property type="entry name" value="gpW/gp25-like"/>
    <property type="match status" value="1"/>
</dbReference>
<dbReference type="eggNOG" id="COG3628">
    <property type="taxonomic scope" value="Bacteria"/>
</dbReference>
<feature type="domain" description="IraD/Gp25-like" evidence="1">
    <location>
        <begin position="27"/>
        <end position="114"/>
    </location>
</feature>
<dbReference type="Gene3D" id="3.10.450.40">
    <property type="match status" value="1"/>
</dbReference>
<dbReference type="HOGENOM" id="CLU_133204_0_1_3"/>
<organism evidence="2 3">
    <name type="scientific">Gloeothece verrucosa (strain PCC 7822)</name>
    <name type="common">Cyanothece sp. (strain PCC 7822)</name>
    <dbReference type="NCBI Taxonomy" id="497965"/>
    <lineage>
        <taxon>Bacteria</taxon>
        <taxon>Bacillati</taxon>
        <taxon>Cyanobacteriota</taxon>
        <taxon>Cyanophyceae</taxon>
        <taxon>Oscillatoriophycideae</taxon>
        <taxon>Chroococcales</taxon>
        <taxon>Aphanothecaceae</taxon>
        <taxon>Gloeothece</taxon>
        <taxon>Gloeothece verrucosa</taxon>
    </lineage>
</organism>
<keyword evidence="3" id="KW-1185">Reference proteome</keyword>
<dbReference type="STRING" id="497965.Cyan7822_3874"/>
<dbReference type="Pfam" id="PF04965">
    <property type="entry name" value="GPW_gp25"/>
    <property type="match status" value="1"/>
</dbReference>
<reference evidence="3" key="1">
    <citation type="journal article" date="2011" name="MBio">
        <title>Novel metabolic attributes of the genus Cyanothece, comprising a group of unicellular nitrogen-fixing Cyanobacteria.</title>
        <authorList>
            <person name="Bandyopadhyay A."/>
            <person name="Elvitigala T."/>
            <person name="Welsh E."/>
            <person name="Stockel J."/>
            <person name="Liberton M."/>
            <person name="Min H."/>
            <person name="Sherman L.A."/>
            <person name="Pakrasi H.B."/>
        </authorList>
    </citation>
    <scope>NUCLEOTIDE SEQUENCE [LARGE SCALE GENOMIC DNA]</scope>
    <source>
        <strain evidence="3">PCC 7822</strain>
    </source>
</reference>
<protein>
    <submittedName>
        <fullName evidence="2">GPW/gp25 family protein</fullName>
    </submittedName>
</protein>
<dbReference type="RefSeq" id="WP_013323873.1">
    <property type="nucleotide sequence ID" value="NC_014501.1"/>
</dbReference>
<dbReference type="AlphaFoldDB" id="E0UJA2"/>
<evidence type="ECO:0000259" key="1">
    <source>
        <dbReference type="Pfam" id="PF04965"/>
    </source>
</evidence>
<dbReference type="EMBL" id="CP002198">
    <property type="protein sequence ID" value="ADN15805.1"/>
    <property type="molecule type" value="Genomic_DNA"/>
</dbReference>
<evidence type="ECO:0000313" key="2">
    <source>
        <dbReference type="EMBL" id="ADN15805.1"/>
    </source>
</evidence>
<sequence>MVKRDYLGTGLTFPLQTNVQGGLGLSSDHQDVREAIWIILRTELGERVYRPNFGCRLSELTFAPLNTRTLFLIKLYVQEALEIWEPRIYLDEVTTEPDPILGRVDIRIEYRLKESYQPSSLVYPFYLMAREG</sequence>
<name>E0UJA2_GLOV7</name>
<proteinExistence type="predicted"/>
<dbReference type="OrthoDB" id="9802846at2"/>
<dbReference type="InterPro" id="IPR007048">
    <property type="entry name" value="IraD/Gp25-like"/>
</dbReference>
<dbReference type="Proteomes" id="UP000008206">
    <property type="component" value="Chromosome"/>
</dbReference>
<evidence type="ECO:0000313" key="3">
    <source>
        <dbReference type="Proteomes" id="UP000008206"/>
    </source>
</evidence>
<dbReference type="KEGG" id="cyj:Cyan7822_3874"/>